<dbReference type="EMBL" id="JALBUU010000028">
    <property type="protein sequence ID" value="MCI0755230.1"/>
    <property type="molecule type" value="Genomic_DNA"/>
</dbReference>
<dbReference type="Gene3D" id="1.25.40.10">
    <property type="entry name" value="Tetratricopeptide repeat domain"/>
    <property type="match status" value="1"/>
</dbReference>
<comment type="caution">
    <text evidence="2">The sequence shown here is derived from an EMBL/GenBank/DDBJ whole genome shotgun (WGS) entry which is preliminary data.</text>
</comment>
<reference evidence="2 3" key="1">
    <citation type="submission" date="2022-03" db="EMBL/GenBank/DDBJ databases">
        <title>Complete genome analysis of Roseomonas KG 17.1 : a prolific producer of plant growth promoters.</title>
        <authorList>
            <person name="Saadouli I."/>
            <person name="Najjari A."/>
            <person name="Mosbah A."/>
            <person name="Ouzari H.I."/>
        </authorList>
    </citation>
    <scope>NUCLEOTIDE SEQUENCE [LARGE SCALE GENOMIC DNA]</scope>
    <source>
        <strain evidence="2 3">KG17-1</strain>
    </source>
</reference>
<keyword evidence="3" id="KW-1185">Reference proteome</keyword>
<evidence type="ECO:0000256" key="1">
    <source>
        <dbReference type="SAM" id="MobiDB-lite"/>
    </source>
</evidence>
<dbReference type="InterPro" id="IPR011990">
    <property type="entry name" value="TPR-like_helical_dom_sf"/>
</dbReference>
<dbReference type="Proteomes" id="UP001201985">
    <property type="component" value="Unassembled WGS sequence"/>
</dbReference>
<name>A0ABS9W8J2_9PROT</name>
<gene>
    <name evidence="2" type="ORF">MON41_16040</name>
</gene>
<sequence length="489" mass="52215">MPPAEIIYEDDAVQAVHQPGAGDRSLVTFGGLTDRPATGPEGPVFWGQKPAAQLGLNTVGVLAKAENWYPAEAMRRAAPAIRARLSGVVLGYGFSMGGYAALKHGRLLGMEAALAVSPQASIDPADMAEDPRHHARFDPGRHGGMRVMPGDVAPFVAQIVDPYEPMDRMQAARIAVCCEIATLPLPFLGHSTVWHLADSAMLGRVLEHLRARDAGALGRALRQHRAASPHWARLVGRAALARGHAALAERLWQRAVACGLPPGSLQVERGMALEARAQRLAQRDRAAEALPFWLEAAQLLERSAAAQQRIATALRRHGLEDATTPLLQRLVALAPEDTSAHLALVTLLQERNQTGAALAALLAAAARLPEPLLAGQLWQLPEREEDAAFLRQALDTAPHSTARGLAALQLGRLALRRGDLAEAGPLAAAAANWLPQCDQPLLLQWRIQEAQESAPAIATPGPSPDPPPRPDRGRRLRSWLGGRRAAAGG</sequence>
<dbReference type="SUPFAM" id="SSF48452">
    <property type="entry name" value="TPR-like"/>
    <property type="match status" value="1"/>
</dbReference>
<protein>
    <recommendedName>
        <fullName evidence="4">Tetratricopeptide repeat protein</fullName>
    </recommendedName>
</protein>
<evidence type="ECO:0000313" key="2">
    <source>
        <dbReference type="EMBL" id="MCI0755230.1"/>
    </source>
</evidence>
<proteinExistence type="predicted"/>
<evidence type="ECO:0008006" key="4">
    <source>
        <dbReference type="Google" id="ProtNLM"/>
    </source>
</evidence>
<feature type="region of interest" description="Disordered" evidence="1">
    <location>
        <begin position="452"/>
        <end position="489"/>
    </location>
</feature>
<accession>A0ABS9W8J2</accession>
<evidence type="ECO:0000313" key="3">
    <source>
        <dbReference type="Proteomes" id="UP001201985"/>
    </source>
</evidence>
<feature type="compositionally biased region" description="Low complexity" evidence="1">
    <location>
        <begin position="478"/>
        <end position="489"/>
    </location>
</feature>
<organism evidence="2 3">
    <name type="scientific">Teichococcus vastitatis</name>
    <dbReference type="NCBI Taxonomy" id="2307076"/>
    <lineage>
        <taxon>Bacteria</taxon>
        <taxon>Pseudomonadati</taxon>
        <taxon>Pseudomonadota</taxon>
        <taxon>Alphaproteobacteria</taxon>
        <taxon>Acetobacterales</taxon>
        <taxon>Roseomonadaceae</taxon>
        <taxon>Roseomonas</taxon>
    </lineage>
</organism>
<dbReference type="RefSeq" id="WP_120008747.1">
    <property type="nucleotide sequence ID" value="NZ_JALBUU010000028.1"/>
</dbReference>